<name>A0ABR7UX15_9FLAO</name>
<accession>A0ABR7UX15</accession>
<organism evidence="1 2">
    <name type="scientific">Flavobacterium pokkalii</name>
    <dbReference type="NCBI Taxonomy" id="1940408"/>
    <lineage>
        <taxon>Bacteria</taxon>
        <taxon>Pseudomonadati</taxon>
        <taxon>Bacteroidota</taxon>
        <taxon>Flavobacteriia</taxon>
        <taxon>Flavobacteriales</taxon>
        <taxon>Flavobacteriaceae</taxon>
        <taxon>Flavobacterium</taxon>
    </lineage>
</organism>
<evidence type="ECO:0000313" key="1">
    <source>
        <dbReference type="EMBL" id="MBD0726726.1"/>
    </source>
</evidence>
<feature type="non-terminal residue" evidence="1">
    <location>
        <position position="140"/>
    </location>
</feature>
<proteinExistence type="predicted"/>
<dbReference type="Proteomes" id="UP000661715">
    <property type="component" value="Unassembled WGS sequence"/>
</dbReference>
<keyword evidence="2" id="KW-1185">Reference proteome</keyword>
<dbReference type="EMBL" id="NASZ01000058">
    <property type="protein sequence ID" value="MBD0726726.1"/>
    <property type="molecule type" value="Genomic_DNA"/>
</dbReference>
<evidence type="ECO:0008006" key="3">
    <source>
        <dbReference type="Google" id="ProtNLM"/>
    </source>
</evidence>
<dbReference type="RefSeq" id="WP_188221707.1">
    <property type="nucleotide sequence ID" value="NZ_NASZ01000058.1"/>
</dbReference>
<protein>
    <recommendedName>
        <fullName evidence="3">Lipoprotein</fullName>
    </recommendedName>
</protein>
<reference evidence="1 2" key="1">
    <citation type="journal article" date="2020" name="Microbiol. Res.">
        <title>Flavobacterium pokkalii sp. nov., a novel plant growth promoting native rhizobacteria isolated from pokkali rice grown in coastal saline affected agricultural regions of southern India, Kerala.</title>
        <authorList>
            <person name="Menon R.R."/>
            <person name="Kumari S."/>
            <person name="Viver T."/>
            <person name="Rameshkumar N."/>
        </authorList>
    </citation>
    <scope>NUCLEOTIDE SEQUENCE [LARGE SCALE GENOMIC DNA]</scope>
    <source>
        <strain evidence="1 2">L1I52</strain>
    </source>
</reference>
<comment type="caution">
    <text evidence="1">The sequence shown here is derived from an EMBL/GenBank/DDBJ whole genome shotgun (WGS) entry which is preliminary data.</text>
</comment>
<evidence type="ECO:0000313" key="2">
    <source>
        <dbReference type="Proteomes" id="UP000661715"/>
    </source>
</evidence>
<gene>
    <name evidence="1" type="ORF">B6A10_16280</name>
</gene>
<sequence length="140" mass="16605">MKNIIRLIIITMIFLNSSCKSIKMVKTTNDMFLLKEKESEFINKPLKKLLKEIEPKIKTGVGNNEAGHFYFYFKFISLEERLKNLGKYDDKVSLFVYVKEPIDWVWDKRPKGNEQIWTKEDAKKYGNLIVTRIKVINQPK</sequence>